<evidence type="ECO:0000313" key="2">
    <source>
        <dbReference type="Proteomes" id="UP000183975"/>
    </source>
</evidence>
<dbReference type="Proteomes" id="UP000183975">
    <property type="component" value="Unassembled WGS sequence"/>
</dbReference>
<sequence>MDMFQYFLSHQAENTSAFSDIFRTAKEFHQLLGRKSYLLDHYLSMFFRLIIQTDFCILEEKIYQAVSDLQKKILVDLENNNGSIPMFDCQEPFTQQELSWTALADTLLEQALTDFQNETVSTYQGTVDLVDLEQTEEKLVELLGKDVWEQFQQALIQCFLPCSLLQLFWQGFIIEITKRFLSRDLETDQEVFRLYLHRFFTEESS</sequence>
<reference evidence="1 2" key="1">
    <citation type="submission" date="2016-11" db="EMBL/GenBank/DDBJ databases">
        <authorList>
            <person name="Jaros S."/>
            <person name="Januszkiewicz K."/>
            <person name="Wedrychowicz H."/>
        </authorList>
    </citation>
    <scope>NUCLEOTIDE SEQUENCE [LARGE SCALE GENOMIC DNA]</scope>
    <source>
        <strain evidence="1 2">DSM 14214</strain>
    </source>
</reference>
<gene>
    <name evidence="1" type="ORF">SAMN02745138_01875</name>
</gene>
<dbReference type="OrthoDB" id="1805075at2"/>
<evidence type="ECO:0000313" key="1">
    <source>
        <dbReference type="EMBL" id="SHK52502.1"/>
    </source>
</evidence>
<protein>
    <submittedName>
        <fullName evidence="1">Uncharacterized protein</fullName>
    </submittedName>
</protein>
<organism evidence="1 2">
    <name type="scientific">Anaerotignum lactatifermentans DSM 14214</name>
    <dbReference type="NCBI Taxonomy" id="1121323"/>
    <lineage>
        <taxon>Bacteria</taxon>
        <taxon>Bacillati</taxon>
        <taxon>Bacillota</taxon>
        <taxon>Clostridia</taxon>
        <taxon>Lachnospirales</taxon>
        <taxon>Anaerotignaceae</taxon>
        <taxon>Anaerotignum</taxon>
    </lineage>
</organism>
<name>A0A1M6T624_9FIRM</name>
<accession>A0A1M6T624</accession>
<keyword evidence="2" id="KW-1185">Reference proteome</keyword>
<proteinExistence type="predicted"/>
<dbReference type="EMBL" id="FRAH01000031">
    <property type="protein sequence ID" value="SHK52502.1"/>
    <property type="molecule type" value="Genomic_DNA"/>
</dbReference>
<dbReference type="RefSeq" id="WP_072851196.1">
    <property type="nucleotide sequence ID" value="NZ_FRAH01000031.1"/>
</dbReference>
<dbReference type="AlphaFoldDB" id="A0A1M6T624"/>